<dbReference type="GO" id="GO:0005886">
    <property type="term" value="C:plasma membrane"/>
    <property type="evidence" value="ECO:0007669"/>
    <property type="project" value="UniProtKB-SubCell"/>
</dbReference>
<dbReference type="InterPro" id="IPR017541">
    <property type="entry name" value="Exosort-XrtG"/>
</dbReference>
<evidence type="ECO:0000256" key="5">
    <source>
        <dbReference type="ARBA" id="ARBA00022801"/>
    </source>
</evidence>
<evidence type="ECO:0000256" key="8">
    <source>
        <dbReference type="SAM" id="Phobius"/>
    </source>
</evidence>
<protein>
    <submittedName>
        <fullName evidence="9">Transmembrane exosortase (Exosortase_EpsH)</fullName>
    </submittedName>
</protein>
<dbReference type="RefSeq" id="WP_156561857.1">
    <property type="nucleotide sequence ID" value="NZ_CACRTV010000058.1"/>
</dbReference>
<dbReference type="GO" id="GO:0006508">
    <property type="term" value="P:proteolysis"/>
    <property type="evidence" value="ECO:0007669"/>
    <property type="project" value="UniProtKB-KW"/>
</dbReference>
<comment type="subcellular location">
    <subcellularLocation>
        <location evidence="1">Cell membrane</location>
        <topology evidence="1">Multi-pass membrane protein</topology>
    </subcellularLocation>
</comment>
<keyword evidence="3" id="KW-0645">Protease</keyword>
<gene>
    <name evidence="9" type="ORF">CPLFYP93_02492</name>
</gene>
<evidence type="ECO:0000256" key="1">
    <source>
        <dbReference type="ARBA" id="ARBA00004651"/>
    </source>
</evidence>
<evidence type="ECO:0000313" key="9">
    <source>
        <dbReference type="EMBL" id="VYU49893.1"/>
    </source>
</evidence>
<dbReference type="NCBIfam" id="TIGR03110">
    <property type="entry name" value="exosort_Gpos"/>
    <property type="match status" value="1"/>
</dbReference>
<feature type="transmembrane region" description="Helical" evidence="8">
    <location>
        <begin position="88"/>
        <end position="109"/>
    </location>
</feature>
<reference evidence="9" key="1">
    <citation type="submission" date="2019-11" db="EMBL/GenBank/DDBJ databases">
        <authorList>
            <person name="Feng L."/>
        </authorList>
    </citation>
    <scope>NUCLEOTIDE SEQUENCE</scope>
    <source>
        <strain evidence="9">CParaputrificumLFYP93</strain>
    </source>
</reference>
<keyword evidence="6 8" id="KW-1133">Transmembrane helix</keyword>
<feature type="transmembrane region" description="Helical" evidence="8">
    <location>
        <begin position="153"/>
        <end position="174"/>
    </location>
</feature>
<dbReference type="AlphaFoldDB" id="A0A6N3FDP4"/>
<evidence type="ECO:0000256" key="4">
    <source>
        <dbReference type="ARBA" id="ARBA00022692"/>
    </source>
</evidence>
<feature type="transmembrane region" description="Helical" evidence="8">
    <location>
        <begin position="121"/>
        <end position="147"/>
    </location>
</feature>
<keyword evidence="4 8" id="KW-0812">Transmembrane</keyword>
<proteinExistence type="predicted"/>
<evidence type="ECO:0000256" key="7">
    <source>
        <dbReference type="ARBA" id="ARBA00023136"/>
    </source>
</evidence>
<keyword evidence="2" id="KW-1003">Cell membrane</keyword>
<keyword evidence="7 8" id="KW-0472">Membrane</keyword>
<dbReference type="InterPro" id="IPR026392">
    <property type="entry name" value="Exo/Archaeosortase_dom"/>
</dbReference>
<evidence type="ECO:0000256" key="3">
    <source>
        <dbReference type="ARBA" id="ARBA00022670"/>
    </source>
</evidence>
<dbReference type="NCBIfam" id="TIGR04178">
    <property type="entry name" value="exo_archaeo"/>
    <property type="match status" value="1"/>
</dbReference>
<evidence type="ECO:0000256" key="6">
    <source>
        <dbReference type="ARBA" id="ARBA00022989"/>
    </source>
</evidence>
<accession>A0A6N3FDP4</accession>
<sequence length="187" mass="21874">MVIIVICIWIFIYYRLKSNSLNTLAFILGSFGLFTIGIFFFRDIIEEIIMKVQFGILSLFENVITDLDVFYQNSSIIVRTPKIIKNILINYECSGVIEVLVFTSILIFYPIKDFKAKTIKFVLGNFTIMLANVLRMALMIIALKYFGDRVFDFVHLILGKLLFYIIMICMYYFTLSKFHINKCKVVE</sequence>
<feature type="transmembrane region" description="Helical" evidence="8">
    <location>
        <begin position="21"/>
        <end position="41"/>
    </location>
</feature>
<dbReference type="InterPro" id="IPR019127">
    <property type="entry name" value="Exosortase"/>
</dbReference>
<evidence type="ECO:0000256" key="2">
    <source>
        <dbReference type="ARBA" id="ARBA00022475"/>
    </source>
</evidence>
<dbReference type="GO" id="GO:0008233">
    <property type="term" value="F:peptidase activity"/>
    <property type="evidence" value="ECO:0007669"/>
    <property type="project" value="UniProtKB-KW"/>
</dbReference>
<dbReference type="EMBL" id="CACRTV010000058">
    <property type="protein sequence ID" value="VYU49893.1"/>
    <property type="molecule type" value="Genomic_DNA"/>
</dbReference>
<name>A0A6N3FDP4_9CLOT</name>
<organism evidence="9">
    <name type="scientific">Clostridium paraputrificum</name>
    <dbReference type="NCBI Taxonomy" id="29363"/>
    <lineage>
        <taxon>Bacteria</taxon>
        <taxon>Bacillati</taxon>
        <taxon>Bacillota</taxon>
        <taxon>Clostridia</taxon>
        <taxon>Eubacteriales</taxon>
        <taxon>Clostridiaceae</taxon>
        <taxon>Clostridium</taxon>
    </lineage>
</organism>
<dbReference type="Pfam" id="PF09721">
    <property type="entry name" value="Exosortase_EpsH"/>
    <property type="match status" value="1"/>
</dbReference>
<keyword evidence="5" id="KW-0378">Hydrolase</keyword>